<dbReference type="PANTHER" id="PTHR42794">
    <property type="entry name" value="HEMIN IMPORT ATP-BINDING PROTEIN HMUV"/>
    <property type="match status" value="1"/>
</dbReference>
<evidence type="ECO:0000256" key="2">
    <source>
        <dbReference type="ARBA" id="ARBA00022741"/>
    </source>
</evidence>
<dbReference type="Gene3D" id="3.40.50.300">
    <property type="entry name" value="P-loop containing nucleotide triphosphate hydrolases"/>
    <property type="match status" value="1"/>
</dbReference>
<protein>
    <submittedName>
        <fullName evidence="5">ABC transporter ATP-binding protein</fullName>
    </submittedName>
</protein>
<evidence type="ECO:0000313" key="5">
    <source>
        <dbReference type="EMBL" id="PZG28912.1"/>
    </source>
</evidence>
<reference evidence="5 6" key="1">
    <citation type="submission" date="2018-01" db="EMBL/GenBank/DDBJ databases">
        <title>Draft genome sequence of Sphaerisporangium sp. 7K107.</title>
        <authorList>
            <person name="Sahin N."/>
            <person name="Saygin H."/>
            <person name="Ay H."/>
        </authorList>
    </citation>
    <scope>NUCLEOTIDE SEQUENCE [LARGE SCALE GENOMIC DNA]</scope>
    <source>
        <strain evidence="5 6">7K107</strain>
    </source>
</reference>
<dbReference type="PANTHER" id="PTHR42794:SF2">
    <property type="entry name" value="ABC TRANSPORTER ATP-BINDING PROTEIN"/>
    <property type="match status" value="1"/>
</dbReference>
<evidence type="ECO:0000256" key="1">
    <source>
        <dbReference type="ARBA" id="ARBA00022448"/>
    </source>
</evidence>
<dbReference type="InterPro" id="IPR017871">
    <property type="entry name" value="ABC_transporter-like_CS"/>
</dbReference>
<dbReference type="SUPFAM" id="SSF52540">
    <property type="entry name" value="P-loop containing nucleoside triphosphate hydrolases"/>
    <property type="match status" value="1"/>
</dbReference>
<dbReference type="CDD" id="cd03214">
    <property type="entry name" value="ABC_Iron-Siderophores_B12_Hemin"/>
    <property type="match status" value="1"/>
</dbReference>
<dbReference type="InterPro" id="IPR003593">
    <property type="entry name" value="AAA+_ATPase"/>
</dbReference>
<keyword evidence="1" id="KW-0813">Transport</keyword>
<gene>
    <name evidence="5" type="ORF">C1I98_32510</name>
</gene>
<proteinExistence type="predicted"/>
<evidence type="ECO:0000313" key="6">
    <source>
        <dbReference type="Proteomes" id="UP000248544"/>
    </source>
</evidence>
<accession>A0A2W2EY66</accession>
<keyword evidence="2" id="KW-0547">Nucleotide-binding</keyword>
<dbReference type="InterPro" id="IPR003439">
    <property type="entry name" value="ABC_transporter-like_ATP-bd"/>
</dbReference>
<organism evidence="5 6">
    <name type="scientific">Spongiactinospora gelatinilytica</name>
    <dbReference type="NCBI Taxonomy" id="2666298"/>
    <lineage>
        <taxon>Bacteria</taxon>
        <taxon>Bacillati</taxon>
        <taxon>Actinomycetota</taxon>
        <taxon>Actinomycetes</taxon>
        <taxon>Streptosporangiales</taxon>
        <taxon>Streptosporangiaceae</taxon>
        <taxon>Spongiactinospora</taxon>
    </lineage>
</organism>
<dbReference type="GO" id="GO:0005524">
    <property type="term" value="F:ATP binding"/>
    <property type="evidence" value="ECO:0007669"/>
    <property type="project" value="UniProtKB-KW"/>
</dbReference>
<dbReference type="InterPro" id="IPR027417">
    <property type="entry name" value="P-loop_NTPase"/>
</dbReference>
<comment type="caution">
    <text evidence="5">The sequence shown here is derived from an EMBL/GenBank/DDBJ whole genome shotgun (WGS) entry which is preliminary data.</text>
</comment>
<name>A0A2W2EY66_9ACTN</name>
<evidence type="ECO:0000256" key="3">
    <source>
        <dbReference type="ARBA" id="ARBA00022840"/>
    </source>
</evidence>
<dbReference type="RefSeq" id="WP_111171187.1">
    <property type="nucleotide sequence ID" value="NZ_POUA01000389.1"/>
</dbReference>
<dbReference type="AlphaFoldDB" id="A0A2W2EY66"/>
<dbReference type="SMART" id="SM00382">
    <property type="entry name" value="AAA"/>
    <property type="match status" value="1"/>
</dbReference>
<dbReference type="PROSITE" id="PS00211">
    <property type="entry name" value="ABC_TRANSPORTER_1"/>
    <property type="match status" value="1"/>
</dbReference>
<dbReference type="Pfam" id="PF00005">
    <property type="entry name" value="ABC_tran"/>
    <property type="match status" value="1"/>
</dbReference>
<dbReference type="EMBL" id="POUA01000389">
    <property type="protein sequence ID" value="PZG28912.1"/>
    <property type="molecule type" value="Genomic_DNA"/>
</dbReference>
<evidence type="ECO:0000259" key="4">
    <source>
        <dbReference type="PROSITE" id="PS50893"/>
    </source>
</evidence>
<feature type="domain" description="ABC transporter" evidence="4">
    <location>
        <begin position="3"/>
        <end position="231"/>
    </location>
</feature>
<keyword evidence="3 5" id="KW-0067">ATP-binding</keyword>
<dbReference type="PROSITE" id="PS50893">
    <property type="entry name" value="ABC_TRANSPORTER_2"/>
    <property type="match status" value="1"/>
</dbReference>
<sequence>MNIEIRDVSWLQVLHEITLSVRSGEVAGLVGPNGSGKTSLLRCVYRSTRPDGGRITVGGMDVWQAPAREVARTVAVLAQDTPADLNNSVEQIVGLGRIPYLGALGRLSAAERTLIADTIERLELGPLRRRPYATLSGGERQRVQLARALVQEPKVLILDEPTNHLDLRHQVDVLRLARSIGVTVLVTLHDLQLAAAACDRLAVLSEGRVVAEGPAVEVVTHDLLRRVYHVEAHVTPGPDDLPRIFLPV</sequence>
<dbReference type="FunFam" id="3.40.50.300:FF:000134">
    <property type="entry name" value="Iron-enterobactin ABC transporter ATP-binding protein"/>
    <property type="match status" value="1"/>
</dbReference>
<dbReference type="GO" id="GO:0016887">
    <property type="term" value="F:ATP hydrolysis activity"/>
    <property type="evidence" value="ECO:0007669"/>
    <property type="project" value="InterPro"/>
</dbReference>
<dbReference type="Proteomes" id="UP000248544">
    <property type="component" value="Unassembled WGS sequence"/>
</dbReference>
<keyword evidence="6" id="KW-1185">Reference proteome</keyword>